<evidence type="ECO:0000313" key="3">
    <source>
        <dbReference type="Proteomes" id="UP000298030"/>
    </source>
</evidence>
<dbReference type="GO" id="GO:0008081">
    <property type="term" value="F:phosphoric diester hydrolase activity"/>
    <property type="evidence" value="ECO:0007669"/>
    <property type="project" value="InterPro"/>
</dbReference>
<reference evidence="2 3" key="1">
    <citation type="journal article" date="2019" name="Nat. Ecol. Evol.">
        <title>Megaphylogeny resolves global patterns of mushroom evolution.</title>
        <authorList>
            <person name="Varga T."/>
            <person name="Krizsan K."/>
            <person name="Foldi C."/>
            <person name="Dima B."/>
            <person name="Sanchez-Garcia M."/>
            <person name="Sanchez-Ramirez S."/>
            <person name="Szollosi G.J."/>
            <person name="Szarkandi J.G."/>
            <person name="Papp V."/>
            <person name="Albert L."/>
            <person name="Andreopoulos W."/>
            <person name="Angelini C."/>
            <person name="Antonin V."/>
            <person name="Barry K.W."/>
            <person name="Bougher N.L."/>
            <person name="Buchanan P."/>
            <person name="Buyck B."/>
            <person name="Bense V."/>
            <person name="Catcheside P."/>
            <person name="Chovatia M."/>
            <person name="Cooper J."/>
            <person name="Damon W."/>
            <person name="Desjardin D."/>
            <person name="Finy P."/>
            <person name="Geml J."/>
            <person name="Haridas S."/>
            <person name="Hughes K."/>
            <person name="Justo A."/>
            <person name="Karasinski D."/>
            <person name="Kautmanova I."/>
            <person name="Kiss B."/>
            <person name="Kocsube S."/>
            <person name="Kotiranta H."/>
            <person name="LaButti K.M."/>
            <person name="Lechner B.E."/>
            <person name="Liimatainen K."/>
            <person name="Lipzen A."/>
            <person name="Lukacs Z."/>
            <person name="Mihaltcheva S."/>
            <person name="Morgado L.N."/>
            <person name="Niskanen T."/>
            <person name="Noordeloos M.E."/>
            <person name="Ohm R.A."/>
            <person name="Ortiz-Santana B."/>
            <person name="Ovrebo C."/>
            <person name="Racz N."/>
            <person name="Riley R."/>
            <person name="Savchenko A."/>
            <person name="Shiryaev A."/>
            <person name="Soop K."/>
            <person name="Spirin V."/>
            <person name="Szebenyi C."/>
            <person name="Tomsovsky M."/>
            <person name="Tulloss R.E."/>
            <person name="Uehling J."/>
            <person name="Grigoriev I.V."/>
            <person name="Vagvolgyi C."/>
            <person name="Papp T."/>
            <person name="Martin F.M."/>
            <person name="Miettinen O."/>
            <person name="Hibbett D.S."/>
            <person name="Nagy L.G."/>
        </authorList>
    </citation>
    <scope>NUCLEOTIDE SEQUENCE [LARGE SCALE GENOMIC DNA]</scope>
    <source>
        <strain evidence="2 3">FP101781</strain>
    </source>
</reference>
<dbReference type="PROSITE" id="PS51704">
    <property type="entry name" value="GP_PDE"/>
    <property type="match status" value="1"/>
</dbReference>
<sequence>MTVSQTDKQIPARTLPECWGHRGASSRFPENTLASFEAAMRDGAEGIESDVHVSRDDIVVMFHDPVLTRTTDSSGEIKERNWYGGDGMEHVRTKKEPKQAIPTFHETVELLMRPENQHVKFNVDVKVQNDPARLFRLMHKTISSHDDWETLLAPRILLGLWHPCFLPHAKDHLGYCKRSYIGNSVSVARKYFWQECDTFSMSFGSLTSAEGQKFLKDAKAAAKRIMVWTVNEPAHMTEAVRWNVDVIITDTTQVWLDLRRNLQADYDKSLAQHSRLFLWTSPQYYTPFLSVYGRLAKKYLENVAGPFDSALPAIQTAA</sequence>
<dbReference type="Proteomes" id="UP000298030">
    <property type="component" value="Unassembled WGS sequence"/>
</dbReference>
<evidence type="ECO:0000259" key="1">
    <source>
        <dbReference type="PROSITE" id="PS51704"/>
    </source>
</evidence>
<dbReference type="InterPro" id="IPR030395">
    <property type="entry name" value="GP_PDE_dom"/>
</dbReference>
<dbReference type="STRING" id="71717.A0A4Y7T7I2"/>
<dbReference type="AlphaFoldDB" id="A0A4Y7T7I2"/>
<name>A0A4Y7T7I2_COPMI</name>
<dbReference type="InterPro" id="IPR017946">
    <property type="entry name" value="PLC-like_Pdiesterase_TIM-brl"/>
</dbReference>
<proteinExistence type="predicted"/>
<dbReference type="PANTHER" id="PTHR43805:SF1">
    <property type="entry name" value="GP-PDE DOMAIN-CONTAINING PROTEIN"/>
    <property type="match status" value="1"/>
</dbReference>
<dbReference type="Gene3D" id="3.20.20.190">
    <property type="entry name" value="Phosphatidylinositol (PI) phosphodiesterase"/>
    <property type="match status" value="1"/>
</dbReference>
<gene>
    <name evidence="2" type="ORF">FA13DRAFT_1764601</name>
</gene>
<evidence type="ECO:0000313" key="2">
    <source>
        <dbReference type="EMBL" id="TEB30105.1"/>
    </source>
</evidence>
<protein>
    <submittedName>
        <fullName evidence="2">PLC-like phosphodiesterase</fullName>
    </submittedName>
</protein>
<organism evidence="2 3">
    <name type="scientific">Coprinellus micaceus</name>
    <name type="common">Glistening ink-cap mushroom</name>
    <name type="synonym">Coprinus micaceus</name>
    <dbReference type="NCBI Taxonomy" id="71717"/>
    <lineage>
        <taxon>Eukaryota</taxon>
        <taxon>Fungi</taxon>
        <taxon>Dikarya</taxon>
        <taxon>Basidiomycota</taxon>
        <taxon>Agaricomycotina</taxon>
        <taxon>Agaricomycetes</taxon>
        <taxon>Agaricomycetidae</taxon>
        <taxon>Agaricales</taxon>
        <taxon>Agaricineae</taxon>
        <taxon>Psathyrellaceae</taxon>
        <taxon>Coprinellus</taxon>
    </lineage>
</organism>
<dbReference type="GO" id="GO:0006629">
    <property type="term" value="P:lipid metabolic process"/>
    <property type="evidence" value="ECO:0007669"/>
    <property type="project" value="InterPro"/>
</dbReference>
<dbReference type="OrthoDB" id="1058301at2759"/>
<dbReference type="EMBL" id="QPFP01000024">
    <property type="protein sequence ID" value="TEB30105.1"/>
    <property type="molecule type" value="Genomic_DNA"/>
</dbReference>
<dbReference type="Pfam" id="PF03009">
    <property type="entry name" value="GDPD"/>
    <property type="match status" value="1"/>
</dbReference>
<dbReference type="PANTHER" id="PTHR43805">
    <property type="entry name" value="GLYCEROPHOSPHORYL DIESTER PHOSPHODIESTERASE"/>
    <property type="match status" value="1"/>
</dbReference>
<keyword evidence="3" id="KW-1185">Reference proteome</keyword>
<dbReference type="SUPFAM" id="SSF51695">
    <property type="entry name" value="PLC-like phosphodiesterases"/>
    <property type="match status" value="1"/>
</dbReference>
<feature type="domain" description="GP-PDE" evidence="1">
    <location>
        <begin position="16"/>
        <end position="259"/>
    </location>
</feature>
<accession>A0A4Y7T7I2</accession>
<comment type="caution">
    <text evidence="2">The sequence shown here is derived from an EMBL/GenBank/DDBJ whole genome shotgun (WGS) entry which is preliminary data.</text>
</comment>